<organism evidence="2 3">
    <name type="scientific">Trichinella nativa</name>
    <dbReference type="NCBI Taxonomy" id="6335"/>
    <lineage>
        <taxon>Eukaryota</taxon>
        <taxon>Metazoa</taxon>
        <taxon>Ecdysozoa</taxon>
        <taxon>Nematoda</taxon>
        <taxon>Enoplea</taxon>
        <taxon>Dorylaimia</taxon>
        <taxon>Trichinellida</taxon>
        <taxon>Trichinellidae</taxon>
        <taxon>Trichinella</taxon>
    </lineage>
</organism>
<dbReference type="AlphaFoldDB" id="A0A0V1KRM0"/>
<name>A0A0V1KRM0_9BILA</name>
<dbReference type="OrthoDB" id="10599576at2759"/>
<keyword evidence="3" id="KW-1185">Reference proteome</keyword>
<protein>
    <submittedName>
        <fullName evidence="2">Uncharacterized protein</fullName>
    </submittedName>
</protein>
<reference evidence="2 3" key="1">
    <citation type="submission" date="2015-05" db="EMBL/GenBank/DDBJ databases">
        <title>Evolution of Trichinella species and genotypes.</title>
        <authorList>
            <person name="Korhonen P.K."/>
            <person name="Edoardo P."/>
            <person name="Giuseppe L.R."/>
            <person name="Gasser R.B."/>
        </authorList>
    </citation>
    <scope>NUCLEOTIDE SEQUENCE [LARGE SCALE GENOMIC DNA]</scope>
    <source>
        <strain evidence="2">ISS10</strain>
    </source>
</reference>
<comment type="caution">
    <text evidence="2">The sequence shown here is derived from an EMBL/GenBank/DDBJ whole genome shotgun (WGS) entry which is preliminary data.</text>
</comment>
<evidence type="ECO:0000313" key="2">
    <source>
        <dbReference type="EMBL" id="KRZ49946.1"/>
    </source>
</evidence>
<proteinExistence type="predicted"/>
<dbReference type="EMBL" id="JYDW01000287">
    <property type="protein sequence ID" value="KRZ49946.1"/>
    <property type="molecule type" value="Genomic_DNA"/>
</dbReference>
<accession>A0A0V1KRM0</accession>
<dbReference type="Proteomes" id="UP000054721">
    <property type="component" value="Unassembled WGS sequence"/>
</dbReference>
<sequence>MSSSKRKISRKIYTDCGDQRDSPEAEMTIKSTLKKAKQHCSKAKQFQTILYYVKVRVNSGRLIFIGDETRSENMLRPSHFLMGNIHPNKFDETVSTRDSHR</sequence>
<evidence type="ECO:0000313" key="3">
    <source>
        <dbReference type="Proteomes" id="UP000054721"/>
    </source>
</evidence>
<feature type="region of interest" description="Disordered" evidence="1">
    <location>
        <begin position="1"/>
        <end position="21"/>
    </location>
</feature>
<gene>
    <name evidence="2" type="ORF">T02_11888</name>
</gene>
<evidence type="ECO:0000256" key="1">
    <source>
        <dbReference type="SAM" id="MobiDB-lite"/>
    </source>
</evidence>
<feature type="compositionally biased region" description="Basic residues" evidence="1">
    <location>
        <begin position="1"/>
        <end position="10"/>
    </location>
</feature>